<protein>
    <submittedName>
        <fullName evidence="6">Protein prenyltransferase alpha subunit repeat-containing protein 1</fullName>
    </submittedName>
</protein>
<evidence type="ECO:0000256" key="5">
    <source>
        <dbReference type="SAM" id="MobiDB-lite"/>
    </source>
</evidence>
<evidence type="ECO:0000313" key="6">
    <source>
        <dbReference type="EMBL" id="KAJ8029660.1"/>
    </source>
</evidence>
<comment type="caution">
    <text evidence="6">The sequence shown here is derived from an EMBL/GenBank/DDBJ whole genome shotgun (WGS) entry which is preliminary data.</text>
</comment>
<keyword evidence="2" id="KW-0637">Prenyltransferase</keyword>
<evidence type="ECO:0000256" key="4">
    <source>
        <dbReference type="ARBA" id="ARBA00022737"/>
    </source>
</evidence>
<dbReference type="Pfam" id="PF01239">
    <property type="entry name" value="PPTA"/>
    <property type="match status" value="4"/>
</dbReference>
<dbReference type="GO" id="GO:0005737">
    <property type="term" value="C:cytoplasm"/>
    <property type="evidence" value="ECO:0007669"/>
    <property type="project" value="TreeGrafter"/>
</dbReference>
<dbReference type="GO" id="GO:0008318">
    <property type="term" value="F:protein prenyltransferase activity"/>
    <property type="evidence" value="ECO:0007669"/>
    <property type="project" value="InterPro"/>
</dbReference>
<dbReference type="OrthoDB" id="5358702at2759"/>
<sequence length="388" mass="44567">MSHDFLAKRVVSDFSSTFRKYPRIDEFGLIYCLEPTINKSPVKVEGTKLGVETWCMKFVLPFIHRELLLQRRGKDEAILQQYSKVALLLSPECSTFWNIRKELLLRKQVSVISELKFTNIILTCHPKSPETFVHKRWILNHCCVSSTQDGCNDSNQNRFINSDHQLQTLIHSEIEGSRMAASRYPSNYNAWSHMIWTVKVLAGSSTEVLLSELSDTRHWVREHVSDHSGCHYRQFLLSQLGPENTLTEALGEEFRFVEELMVSYPGHEALWNHRRALYHLAVQRNKESSDHKSRGASDEGKPKMAKLQDTLSEYGGSTCCITPGGCQVHQQQLCVVDGTSQISLSALACLSLEKQRVHSIVRDTFSADQKIQEVCCKRYLEWLERFQT</sequence>
<proteinExistence type="inferred from homology"/>
<evidence type="ECO:0000313" key="7">
    <source>
        <dbReference type="Proteomes" id="UP001152320"/>
    </source>
</evidence>
<name>A0A9Q1BNE2_HOLLE</name>
<keyword evidence="7" id="KW-1185">Reference proteome</keyword>
<dbReference type="SUPFAM" id="SSF48439">
    <property type="entry name" value="Protein prenylyltransferase"/>
    <property type="match status" value="1"/>
</dbReference>
<dbReference type="PANTHER" id="PTHR11129:SF3">
    <property type="entry name" value="PROTEIN PRENYLTRANSFERASE ALPHA SUBUNIT REPEAT-CONTAINING PROTEIN 1"/>
    <property type="match status" value="1"/>
</dbReference>
<feature type="compositionally biased region" description="Basic and acidic residues" evidence="5">
    <location>
        <begin position="285"/>
        <end position="302"/>
    </location>
</feature>
<dbReference type="Gene3D" id="1.25.40.120">
    <property type="entry name" value="Protein prenylyltransferase"/>
    <property type="match status" value="1"/>
</dbReference>
<dbReference type="InterPro" id="IPR002088">
    <property type="entry name" value="Prenyl_trans_a"/>
</dbReference>
<keyword evidence="3" id="KW-0808">Transferase</keyword>
<feature type="region of interest" description="Disordered" evidence="5">
    <location>
        <begin position="285"/>
        <end position="304"/>
    </location>
</feature>
<organism evidence="6 7">
    <name type="scientific">Holothuria leucospilota</name>
    <name type="common">Black long sea cucumber</name>
    <name type="synonym">Mertensiothuria leucospilota</name>
    <dbReference type="NCBI Taxonomy" id="206669"/>
    <lineage>
        <taxon>Eukaryota</taxon>
        <taxon>Metazoa</taxon>
        <taxon>Echinodermata</taxon>
        <taxon>Eleutherozoa</taxon>
        <taxon>Echinozoa</taxon>
        <taxon>Holothuroidea</taxon>
        <taxon>Aspidochirotacea</taxon>
        <taxon>Aspidochirotida</taxon>
        <taxon>Holothuriidae</taxon>
        <taxon>Holothuria</taxon>
    </lineage>
</organism>
<comment type="similarity">
    <text evidence="1">Belongs to the protein prenyltransferase subunit alpha family.</text>
</comment>
<gene>
    <name evidence="6" type="ORF">HOLleu_29108</name>
</gene>
<dbReference type="EMBL" id="JAIZAY010000014">
    <property type="protein sequence ID" value="KAJ8029660.1"/>
    <property type="molecule type" value="Genomic_DNA"/>
</dbReference>
<accession>A0A9Q1BNE2</accession>
<evidence type="ECO:0000256" key="3">
    <source>
        <dbReference type="ARBA" id="ARBA00022679"/>
    </source>
</evidence>
<dbReference type="Proteomes" id="UP001152320">
    <property type="component" value="Chromosome 14"/>
</dbReference>
<reference evidence="6" key="1">
    <citation type="submission" date="2021-10" db="EMBL/GenBank/DDBJ databases">
        <title>Tropical sea cucumber genome reveals ecological adaptation and Cuvierian tubules defense mechanism.</title>
        <authorList>
            <person name="Chen T."/>
        </authorList>
    </citation>
    <scope>NUCLEOTIDE SEQUENCE</scope>
    <source>
        <strain evidence="6">Nanhai2018</strain>
        <tissue evidence="6">Muscle</tissue>
    </source>
</reference>
<evidence type="ECO:0000256" key="2">
    <source>
        <dbReference type="ARBA" id="ARBA00022602"/>
    </source>
</evidence>
<dbReference type="PANTHER" id="PTHR11129">
    <property type="entry name" value="PROTEIN FARNESYLTRANSFERASE ALPHA SUBUNIT/RAB GERANYLGERANYL TRANSFERASE ALPHA SUBUNIT"/>
    <property type="match status" value="1"/>
</dbReference>
<evidence type="ECO:0000256" key="1">
    <source>
        <dbReference type="ARBA" id="ARBA00006734"/>
    </source>
</evidence>
<keyword evidence="4" id="KW-0677">Repeat</keyword>
<dbReference type="AlphaFoldDB" id="A0A9Q1BNE2"/>